<dbReference type="InterPro" id="IPR013087">
    <property type="entry name" value="Znf_C2H2_type"/>
</dbReference>
<dbReference type="PROSITE" id="PS50157">
    <property type="entry name" value="ZINC_FINGER_C2H2_2"/>
    <property type="match status" value="1"/>
</dbReference>
<dbReference type="GO" id="GO:0008270">
    <property type="term" value="F:zinc ion binding"/>
    <property type="evidence" value="ECO:0007669"/>
    <property type="project" value="UniProtKB-KW"/>
</dbReference>
<dbReference type="GO" id="GO:0000978">
    <property type="term" value="F:RNA polymerase II cis-regulatory region sequence-specific DNA binding"/>
    <property type="evidence" value="ECO:0007669"/>
    <property type="project" value="TreeGrafter"/>
</dbReference>
<keyword evidence="1" id="KW-0863">Zinc-finger</keyword>
<feature type="non-terminal residue" evidence="3">
    <location>
        <position position="40"/>
    </location>
</feature>
<gene>
    <name evidence="3" type="ORF">N332_06311</name>
</gene>
<protein>
    <submittedName>
        <fullName evidence="3">Zinc finger and BTB domain-containing protein 16-A</fullName>
    </submittedName>
</protein>
<dbReference type="PANTHER" id="PTHR46451:SF1">
    <property type="entry name" value="RAS-RESPONSIVE ELEMENT-BINDING PROTEIN 1"/>
    <property type="match status" value="1"/>
</dbReference>
<evidence type="ECO:0000313" key="4">
    <source>
        <dbReference type="Proteomes" id="UP000053369"/>
    </source>
</evidence>
<dbReference type="FunFam" id="3.30.160.60:FF:002171">
    <property type="entry name" value="Zinc finger and BTB domain-containing protein 16"/>
    <property type="match status" value="1"/>
</dbReference>
<dbReference type="SUPFAM" id="SSF57667">
    <property type="entry name" value="beta-beta-alpha zinc fingers"/>
    <property type="match status" value="1"/>
</dbReference>
<dbReference type="InterPro" id="IPR052795">
    <property type="entry name" value="RREB1"/>
</dbReference>
<name>A0A091RJV6_9AVES</name>
<keyword evidence="1" id="KW-0862">Zinc</keyword>
<keyword evidence="1" id="KW-0479">Metal-binding</keyword>
<organism evidence="3 4">
    <name type="scientific">Mesitornis unicolor</name>
    <name type="common">brown roatelo</name>
    <dbReference type="NCBI Taxonomy" id="54374"/>
    <lineage>
        <taxon>Eukaryota</taxon>
        <taxon>Metazoa</taxon>
        <taxon>Chordata</taxon>
        <taxon>Craniata</taxon>
        <taxon>Vertebrata</taxon>
        <taxon>Euteleostomi</taxon>
        <taxon>Archelosauria</taxon>
        <taxon>Archosauria</taxon>
        <taxon>Dinosauria</taxon>
        <taxon>Saurischia</taxon>
        <taxon>Theropoda</taxon>
        <taxon>Coelurosauria</taxon>
        <taxon>Aves</taxon>
        <taxon>Neognathae</taxon>
        <taxon>Neoaves</taxon>
        <taxon>Columbimorphae</taxon>
        <taxon>Mesitornithiformes</taxon>
        <taxon>Mesitornithidae</taxon>
        <taxon>Mesitornis</taxon>
    </lineage>
</organism>
<feature type="non-terminal residue" evidence="3">
    <location>
        <position position="1"/>
    </location>
</feature>
<dbReference type="EMBL" id="KK818671">
    <property type="protein sequence ID" value="KFQ39234.1"/>
    <property type="molecule type" value="Genomic_DNA"/>
</dbReference>
<evidence type="ECO:0000259" key="2">
    <source>
        <dbReference type="PROSITE" id="PS50157"/>
    </source>
</evidence>
<dbReference type="PANTHER" id="PTHR46451">
    <property type="entry name" value="RAS-RESPONSIVE ELEMENT-BINDING PROTEIN 1"/>
    <property type="match status" value="1"/>
</dbReference>
<keyword evidence="4" id="KW-1185">Reference proteome</keyword>
<evidence type="ECO:0000256" key="1">
    <source>
        <dbReference type="PROSITE-ProRule" id="PRU00042"/>
    </source>
</evidence>
<dbReference type="GO" id="GO:0005634">
    <property type="term" value="C:nucleus"/>
    <property type="evidence" value="ECO:0007669"/>
    <property type="project" value="TreeGrafter"/>
</dbReference>
<evidence type="ECO:0000313" key="3">
    <source>
        <dbReference type="EMBL" id="KFQ39234.1"/>
    </source>
</evidence>
<sequence length="40" mass="4758">EKPFECKLCHQRSRDYSAMIKHLRTHNGASPYQCTICLEY</sequence>
<proteinExistence type="predicted"/>
<dbReference type="AlphaFoldDB" id="A0A091RJV6"/>
<dbReference type="GO" id="GO:0001228">
    <property type="term" value="F:DNA-binding transcription activator activity, RNA polymerase II-specific"/>
    <property type="evidence" value="ECO:0007669"/>
    <property type="project" value="TreeGrafter"/>
</dbReference>
<dbReference type="Gene3D" id="3.30.160.60">
    <property type="entry name" value="Classic Zinc Finger"/>
    <property type="match status" value="1"/>
</dbReference>
<reference evidence="3 4" key="1">
    <citation type="submission" date="2014-04" db="EMBL/GenBank/DDBJ databases">
        <title>Genome evolution of avian class.</title>
        <authorList>
            <person name="Zhang G."/>
            <person name="Li C."/>
        </authorList>
    </citation>
    <scope>NUCLEOTIDE SEQUENCE [LARGE SCALE GENOMIC DNA]</scope>
    <source>
        <strain evidence="3">BGI_N332</strain>
    </source>
</reference>
<dbReference type="Proteomes" id="UP000053369">
    <property type="component" value="Unassembled WGS sequence"/>
</dbReference>
<feature type="domain" description="C2H2-type" evidence="2">
    <location>
        <begin position="4"/>
        <end position="31"/>
    </location>
</feature>
<dbReference type="InterPro" id="IPR036236">
    <property type="entry name" value="Znf_C2H2_sf"/>
</dbReference>
<accession>A0A091RJV6</accession>